<keyword evidence="3" id="KW-0472">Membrane</keyword>
<accession>F0Y247</accession>
<proteinExistence type="predicted"/>
<organism evidence="6">
    <name type="scientific">Aureococcus anophagefferens</name>
    <name type="common">Harmful bloom alga</name>
    <dbReference type="NCBI Taxonomy" id="44056"/>
    <lineage>
        <taxon>Eukaryota</taxon>
        <taxon>Sar</taxon>
        <taxon>Stramenopiles</taxon>
        <taxon>Ochrophyta</taxon>
        <taxon>Pelagophyceae</taxon>
        <taxon>Pelagomonadales</taxon>
        <taxon>Pelagomonadaceae</taxon>
        <taxon>Aureococcus</taxon>
    </lineage>
</organism>
<evidence type="ECO:0000256" key="2">
    <source>
        <dbReference type="SAM" id="Coils"/>
    </source>
</evidence>
<dbReference type="InterPro" id="IPR013517">
    <property type="entry name" value="FG-GAP"/>
</dbReference>
<dbReference type="Pfam" id="PF13385">
    <property type="entry name" value="Laminin_G_3"/>
    <property type="match status" value="3"/>
</dbReference>
<dbReference type="PANTHER" id="PTHR44103:SF1">
    <property type="entry name" value="PROPROTEIN CONVERTASE P"/>
    <property type="match status" value="1"/>
</dbReference>
<dbReference type="EMBL" id="GL833123">
    <property type="protein sequence ID" value="EGB11132.1"/>
    <property type="molecule type" value="Genomic_DNA"/>
</dbReference>
<evidence type="ECO:0000256" key="3">
    <source>
        <dbReference type="SAM" id="Phobius"/>
    </source>
</evidence>
<dbReference type="Proteomes" id="UP000002729">
    <property type="component" value="Unassembled WGS sequence"/>
</dbReference>
<feature type="signal peptide" evidence="4">
    <location>
        <begin position="1"/>
        <end position="19"/>
    </location>
</feature>
<keyword evidence="2" id="KW-0175">Coiled coil</keyword>
<dbReference type="InterPro" id="IPR013320">
    <property type="entry name" value="ConA-like_dom_sf"/>
</dbReference>
<dbReference type="Gene3D" id="2.60.120.200">
    <property type="match status" value="3"/>
</dbReference>
<dbReference type="KEGG" id="aaf:AURANDRAFT_62030"/>
<protein>
    <recommendedName>
        <fullName evidence="7">LamG-like jellyroll fold domain-containing protein</fullName>
    </recommendedName>
</protein>
<evidence type="ECO:0000256" key="1">
    <source>
        <dbReference type="ARBA" id="ARBA00022729"/>
    </source>
</evidence>
<sequence length="2716" mass="282070">MGGGGLALRVAATWALARAGFSDTELGAGVQGRVLGVADMDGDGTLDVVTASADRFTVVYNTAEGFVATDSGADGSVAAVAALALADLDGDGAADVLLAAGTSVQIWQFDGDMTAPLILRWQTSGNSGAGCLDVLNFNGDGDPDFFAGRPEENLLSSYRRLGDDFVEGVVDNDAGGVVALVHADVNGDGDVDAFAAYGALNAVAYLKNDGAGNEASFSRVLGTEDGMAPNAIFGNVDVDGDGNLDLLVTGDDGRVYWYENIDLHEGGNEANLRDISSATDGPRSVQGVDVDGDGDVDVLVASYFDDAVTWFENQGEDAAGTLQFAQHAVKSTSYARGLVEQVTGTWGDICLDETSLLGRDGAVLSYGDGSGGDNSASDALDTSAEYISRVRQASYSGSSQCDEGLGGGVYYEVSSIYETSVVRYFNFGAGGPEDPAATTAGGRATDWAASWPCQIVGLVVDGDDDPATVDTIAGVETNCDGGTFPIPTGTLYDDTCVVVAADLDGDGDADVVSASSADGKAWWHESVGDATAAPTAASCGWAARDEWSTSHTSGWFVARVDSSAVATDVPLGVFIDGELWGLSETSEALPDSSGAFAGLDCYSTSIFSDGASAGADITYKLCLDGAVLAADAVSLDAAETLTDGEYGSTSDPVFLDFPSPTAPTLVARYAFDGGDASDDSGNGMTGTIHGATATVGFDGGGALAFDGVDDYVELPAAVTATLGAGAARTVCLWAKIGAFDGGGLFSYGAPADGREFSLRTYGDVVLRVQYYGEAFDADVALAGSDDGAWHHYCLAYDGAAWTLYYDGSQAQTATLALDTDAASATFKLGVWYNEHLYFSGSLDDVWIYAGALDAAAVSSLYETTLAPTLSPAPTPTPRPTRVSEATLVAYYSFDDGTAADDVTGGLALDGTITGATATAGPGGSRALAFDGVDDIATFPAAVTADVLLASSRTFCLWATVDAWNGAALFSYGAADHWDDTTYFAFQTSHEPGEFKLSFQSSNVVLWGSDDGAWHHYCVTYDDGWLKLYFDGEFFDSSVAYLHTGDGQNFMVGGAGSDAAYFDGAVDDLYVYSSALDAASIQHIFELTGLPTASPTLTPPPTRVSQSTLVGYYSFDDGTAAEDTDSSLNGTVFGATATTGPDGSGALSFDGSESAAAFPTALTWGLLGIAHRTVCLWATIDAWNGAALFWYGTLWSASDNQVFALKTSSPGSVDVYFNGAADAGDVALAGSDDGAWHHYCVAYDGAFWFLYFDGQQASTGAAELNTGDEFELQVGGLSNWGVYFDGAVDDLYVYSSALDAASIQHIFELTGTPTAAPTLTPPPPPSNGELCDCTSYANGATEYDAVLCVPNSGQCRPPNDGDGLCSSDAPACVLSDAPTPHPTSLFSTLAPTPASLYYDCRRMTNTICDDDLMDMCVVGPRDCGDLDEETCFYEDCNPCAAGAGDAMCACGILSVYGDYTNLCCWGGCGECGGQACDERPGGPDKCCHSNINSSGDICQVPSDTACAVPDPLDDTTIRVAVAAWAWGPETATATYGDIGSWDTSMSLDREKSTRSVGWCGVPVDDTTFLATACAATACGAMATCPAACASVSFAERVVTDACYAAYSVFAIDVDGDGDVDVSSSVLSASKTDDTVAWHENDGSESFTQHVVTTLADWVARVFAVDVDGDGDVDVLSASYADDKIAWYMNDGSQNFRELVIANTADEAWDVHAIDLDGDGDVDALSASRGDDTVAWSFTKHVITTLAMGARCVFALDVDGDGDADVLAGSWEDETVAWYENMHGDAVLFSLHVISPLAGANAVYALDLDGDGDADVLSASQDDDTVAWYENDGFQAFTERIITTLADGARSVYAIDVDGDGEIDVLSASENDDTAAWFENDGSQDFTEHIITDHSDTIFEVFAIDVDGDGDVDALTASQGDHLVAWHENGCAGPAPTTAPTMSPAPTTSPAPTAFGSCLCGAGASFDADLQASTDRGGAVIGDSVSGAALAPGGVVSAAAGAVRAGCVPGERCDCYAYSAGSVKVAAPAAAAPPGAVVTGPSTASACEALVLHSDSSTGSGGRAWASIAWNVTWDDGGGFEAEGDALEFAADQLAAAADRGVRQRVTSFCATLHLTNFLGASSSCEYREPGPDALASAEGILCLACALALMLPMVSVFQWLFDQYLVADAVTRRVAELSEALERASEARDASKVRGLARLRAATKERWRWDVDEERFKANVAELCREQLAIAADYDAELRKLQAKTRPETVALRAARLYELERVSHFSTVERLIYEHAVRGNVDDDEARKSTPALWSYVAAWLCVVASVAASALYLLSFGSSLGVRASRLWLLELLFLLIYGVIETLYIMAFDVLLPGLLKEHYEKSLREYPFATPLPTISTFYLALWHGDELGGTQLGIARTALGLVAGLADALEAGGLGEGVTASPEATAAIFSALLGSLPFRVPIYLASFFIVLPSEVQQALFEECVLFFWACVATAVGYVPLLVGEGDGSPELRLLAVFAAVVAAAILLRMLFNAGLALATRLLEGETRADFAARERVLEDAPAMVSNPMSNRRAKADIELTDLEASGPDRDMAGPAERAERQKSALQASRSSVDAVALRLGQRRHKKGNCCCGGGYCCCCGGGCCCICCGKPGCGICGMPGCGMPGCGICGMPGCGICGMPGCGMPGCCICCMPGCGIRCCCICCMPGCGICCCGICCMPGCGICCMPGCGIC</sequence>
<keyword evidence="3" id="KW-1133">Transmembrane helix</keyword>
<evidence type="ECO:0000313" key="6">
    <source>
        <dbReference type="Proteomes" id="UP000002729"/>
    </source>
</evidence>
<feature type="transmembrane region" description="Helical" evidence="3">
    <location>
        <begin position="2498"/>
        <end position="2522"/>
    </location>
</feature>
<keyword evidence="6" id="KW-1185">Reference proteome</keyword>
<dbReference type="InterPro" id="IPR028994">
    <property type="entry name" value="Integrin_alpha_N"/>
</dbReference>
<reference evidence="5 6" key="1">
    <citation type="journal article" date="2011" name="Proc. Natl. Acad. Sci. U.S.A.">
        <title>Niche of harmful alga Aureococcus anophagefferens revealed through ecogenomics.</title>
        <authorList>
            <person name="Gobler C.J."/>
            <person name="Berry D.L."/>
            <person name="Dyhrman S.T."/>
            <person name="Wilhelm S.W."/>
            <person name="Salamov A."/>
            <person name="Lobanov A.V."/>
            <person name="Zhang Y."/>
            <person name="Collier J.L."/>
            <person name="Wurch L.L."/>
            <person name="Kustka A.B."/>
            <person name="Dill B.D."/>
            <person name="Shah M."/>
            <person name="VerBerkmoes N.C."/>
            <person name="Kuo A."/>
            <person name="Terry A."/>
            <person name="Pangilinan J."/>
            <person name="Lindquist E.A."/>
            <person name="Lucas S."/>
            <person name="Paulsen I.T."/>
            <person name="Hattenrath-Lehmann T.K."/>
            <person name="Talmage S.C."/>
            <person name="Walker E.A."/>
            <person name="Koch F."/>
            <person name="Burson A.M."/>
            <person name="Marcoval M.A."/>
            <person name="Tang Y.Z."/>
            <person name="Lecleir G.R."/>
            <person name="Coyne K.J."/>
            <person name="Berg G.M."/>
            <person name="Bertrand E.M."/>
            <person name="Saito M.A."/>
            <person name="Gladyshev V.N."/>
            <person name="Grigoriev I.V."/>
        </authorList>
    </citation>
    <scope>NUCLEOTIDE SEQUENCE [LARGE SCALE GENOMIC DNA]</scope>
    <source>
        <strain evidence="6">CCMP 1984</strain>
    </source>
</reference>
<dbReference type="PANTHER" id="PTHR44103">
    <property type="entry name" value="PROPROTEIN CONVERTASE P"/>
    <property type="match status" value="1"/>
</dbReference>
<gene>
    <name evidence="5" type="ORF">AURANDRAFT_62030</name>
</gene>
<dbReference type="GeneID" id="20223701"/>
<dbReference type="SUPFAM" id="SSF49899">
    <property type="entry name" value="Concanavalin A-like lectins/glucanases"/>
    <property type="match status" value="3"/>
</dbReference>
<dbReference type="RefSeq" id="XP_009034679.1">
    <property type="nucleotide sequence ID" value="XM_009036431.1"/>
</dbReference>
<feature type="chain" id="PRO_5003264301" description="LamG-like jellyroll fold domain-containing protein" evidence="4">
    <location>
        <begin position="20"/>
        <end position="2716"/>
    </location>
</feature>
<feature type="transmembrane region" description="Helical" evidence="3">
    <location>
        <begin position="2467"/>
        <end position="2486"/>
    </location>
</feature>
<evidence type="ECO:0000256" key="4">
    <source>
        <dbReference type="SAM" id="SignalP"/>
    </source>
</evidence>
<dbReference type="OrthoDB" id="10022113at2759"/>
<evidence type="ECO:0000313" key="5">
    <source>
        <dbReference type="EMBL" id="EGB11132.1"/>
    </source>
</evidence>
<evidence type="ECO:0008006" key="7">
    <source>
        <dbReference type="Google" id="ProtNLM"/>
    </source>
</evidence>
<dbReference type="SUPFAM" id="SSF69318">
    <property type="entry name" value="Integrin alpha N-terminal domain"/>
    <property type="match status" value="2"/>
</dbReference>
<dbReference type="Gene3D" id="2.130.10.130">
    <property type="entry name" value="Integrin alpha, N-terminal"/>
    <property type="match status" value="1"/>
</dbReference>
<feature type="transmembrane region" description="Helical" evidence="3">
    <location>
        <begin position="2430"/>
        <end position="2455"/>
    </location>
</feature>
<keyword evidence="3" id="KW-0812">Transmembrane</keyword>
<keyword evidence="1 4" id="KW-0732">Signal</keyword>
<feature type="transmembrane region" description="Helical" evidence="3">
    <location>
        <begin position="2293"/>
        <end position="2316"/>
    </location>
</feature>
<dbReference type="Pfam" id="PF13517">
    <property type="entry name" value="FG-GAP_3"/>
    <property type="match status" value="4"/>
</dbReference>
<feature type="coiled-coil region" evidence="2">
    <location>
        <begin position="2166"/>
        <end position="2193"/>
    </location>
</feature>
<dbReference type="InParanoid" id="F0Y247"/>
<feature type="transmembrane region" description="Helical" evidence="3">
    <location>
        <begin position="2328"/>
        <end position="2349"/>
    </location>
</feature>
<name>F0Y247_AURAN</name>